<sequence length="103" mass="11856">MKYELIYPMEFEGEEITAIKLTEFLTVGQSRAISRAQSIEDEEERGLEIMAIILQKPRAFIDQLSTDDLEEISDDVERLLSKPKKNRRRRGGDQIQKTAANSI</sequence>
<proteinExistence type="predicted"/>
<reference evidence="3" key="1">
    <citation type="submission" date="2017-04" db="EMBL/GenBank/DDBJ databases">
        <authorList>
            <person name="Varghese N."/>
            <person name="Submissions S."/>
        </authorList>
    </citation>
    <scope>NUCLEOTIDE SEQUENCE [LARGE SCALE GENOMIC DNA]</scope>
    <source>
        <strain evidence="3">RKEM611</strain>
    </source>
</reference>
<evidence type="ECO:0000313" key="2">
    <source>
        <dbReference type="EMBL" id="SMF84750.1"/>
    </source>
</evidence>
<organism evidence="2 3">
    <name type="scientific">Pseudobacteriovorax antillogorgiicola</name>
    <dbReference type="NCBI Taxonomy" id="1513793"/>
    <lineage>
        <taxon>Bacteria</taxon>
        <taxon>Pseudomonadati</taxon>
        <taxon>Bdellovibrionota</taxon>
        <taxon>Oligoflexia</taxon>
        <taxon>Oligoflexales</taxon>
        <taxon>Pseudobacteriovoracaceae</taxon>
        <taxon>Pseudobacteriovorax</taxon>
    </lineage>
</organism>
<evidence type="ECO:0000256" key="1">
    <source>
        <dbReference type="SAM" id="MobiDB-lite"/>
    </source>
</evidence>
<evidence type="ECO:0000313" key="3">
    <source>
        <dbReference type="Proteomes" id="UP000192907"/>
    </source>
</evidence>
<dbReference type="InterPro" id="IPR019289">
    <property type="entry name" value="Phage_tail_E/E"/>
</dbReference>
<dbReference type="Proteomes" id="UP000192907">
    <property type="component" value="Unassembled WGS sequence"/>
</dbReference>
<name>A0A1Y6CRT7_9BACT</name>
<keyword evidence="3" id="KW-1185">Reference proteome</keyword>
<dbReference type="Pfam" id="PF10109">
    <property type="entry name" value="Phage_TAC_7"/>
    <property type="match status" value="1"/>
</dbReference>
<feature type="region of interest" description="Disordered" evidence="1">
    <location>
        <begin position="80"/>
        <end position="103"/>
    </location>
</feature>
<dbReference type="STRING" id="1513793.SAMN06296036_1612"/>
<dbReference type="EMBL" id="FWZT01000061">
    <property type="protein sequence ID" value="SMF84750.1"/>
    <property type="molecule type" value="Genomic_DNA"/>
</dbReference>
<dbReference type="AlphaFoldDB" id="A0A1Y6CRT7"/>
<dbReference type="RefSeq" id="WP_132325715.1">
    <property type="nucleotide sequence ID" value="NZ_FWZT01000061.1"/>
</dbReference>
<feature type="compositionally biased region" description="Basic residues" evidence="1">
    <location>
        <begin position="81"/>
        <end position="90"/>
    </location>
</feature>
<gene>
    <name evidence="2" type="ORF">SAMN06296036_1612</name>
</gene>
<protein>
    <submittedName>
        <fullName evidence="2">Phage tail assembly chaperone protein, E, or 41 or 14</fullName>
    </submittedName>
</protein>
<accession>A0A1Y6CRT7</accession>